<comment type="subcellular location">
    <subcellularLocation>
        <location evidence="1">Mitochondrion</location>
    </subcellularLocation>
</comment>
<feature type="binding site" evidence="11">
    <location>
        <position position="166"/>
    </location>
    <ligand>
        <name>S-adenosyl-L-methionine</name>
        <dbReference type="ChEBI" id="CHEBI:59789"/>
    </ligand>
</feature>
<comment type="caution">
    <text evidence="14">The sequence shown here is derived from an EMBL/GenBank/DDBJ whole genome shotgun (WGS) entry which is preliminary data.</text>
</comment>
<evidence type="ECO:0000256" key="12">
    <source>
        <dbReference type="RuleBase" id="RU362106"/>
    </source>
</evidence>
<keyword evidence="8" id="KW-0805">Transcription regulation</keyword>
<dbReference type="PANTHER" id="PTHR11727:SF13">
    <property type="entry name" value="DIMETHYLADENOSINE TRANSFERASE 2, MITOCHONDRIAL"/>
    <property type="match status" value="1"/>
</dbReference>
<evidence type="ECO:0000256" key="8">
    <source>
        <dbReference type="ARBA" id="ARBA00023015"/>
    </source>
</evidence>
<evidence type="ECO:0000256" key="2">
    <source>
        <dbReference type="ARBA" id="ARBA00022552"/>
    </source>
</evidence>
<keyword evidence="2 12" id="KW-0698">rRNA processing</keyword>
<evidence type="ECO:0000256" key="1">
    <source>
        <dbReference type="ARBA" id="ARBA00004173"/>
    </source>
</evidence>
<keyword evidence="5 11" id="KW-0949">S-adenosyl-L-methionine</keyword>
<dbReference type="Proteomes" id="UP000186922">
    <property type="component" value="Unassembled WGS sequence"/>
</dbReference>
<feature type="region of interest" description="Disordered" evidence="13">
    <location>
        <begin position="36"/>
        <end position="58"/>
    </location>
</feature>
<keyword evidence="15" id="KW-1185">Reference proteome</keyword>
<keyword evidence="3 11" id="KW-0489">Methyltransferase</keyword>
<dbReference type="GO" id="GO:0034246">
    <property type="term" value="F:mitochondrial transcription factor activity"/>
    <property type="evidence" value="ECO:0007669"/>
    <property type="project" value="TreeGrafter"/>
</dbReference>
<organism evidence="14 15">
    <name type="scientific">Ramazzottius varieornatus</name>
    <name type="common">Water bear</name>
    <name type="synonym">Tardigrade</name>
    <dbReference type="NCBI Taxonomy" id="947166"/>
    <lineage>
        <taxon>Eukaryota</taxon>
        <taxon>Metazoa</taxon>
        <taxon>Ecdysozoa</taxon>
        <taxon>Tardigrada</taxon>
        <taxon>Eutardigrada</taxon>
        <taxon>Parachela</taxon>
        <taxon>Hypsibioidea</taxon>
        <taxon>Ramazzottiidae</taxon>
        <taxon>Ramazzottius</taxon>
    </lineage>
</organism>
<name>A0A1D1UFZ2_RAMVA</name>
<evidence type="ECO:0000256" key="3">
    <source>
        <dbReference type="ARBA" id="ARBA00022603"/>
    </source>
</evidence>
<feature type="binding site" evidence="11">
    <location>
        <position position="117"/>
    </location>
    <ligand>
        <name>S-adenosyl-L-methionine</name>
        <dbReference type="ChEBI" id="CHEBI:59789"/>
    </ligand>
</feature>
<evidence type="ECO:0000313" key="14">
    <source>
        <dbReference type="EMBL" id="GAU87295.1"/>
    </source>
</evidence>
<keyword evidence="6 11" id="KW-0694">RNA-binding</keyword>
<evidence type="ECO:0000256" key="13">
    <source>
        <dbReference type="SAM" id="MobiDB-lite"/>
    </source>
</evidence>
<accession>A0A1D1UFZ2</accession>
<dbReference type="GO" id="GO:0000179">
    <property type="term" value="F:rRNA (adenine-N6,N6-)-dimethyltransferase activity"/>
    <property type="evidence" value="ECO:0007669"/>
    <property type="project" value="UniProtKB-UniRule"/>
</dbReference>
<evidence type="ECO:0000313" key="15">
    <source>
        <dbReference type="Proteomes" id="UP000186922"/>
    </source>
</evidence>
<proteinExistence type="inferred from homology"/>
<dbReference type="PANTHER" id="PTHR11727">
    <property type="entry name" value="DIMETHYLADENOSINE TRANSFERASE"/>
    <property type="match status" value="1"/>
</dbReference>
<dbReference type="InterPro" id="IPR029063">
    <property type="entry name" value="SAM-dependent_MTases_sf"/>
</dbReference>
<dbReference type="InterPro" id="IPR001737">
    <property type="entry name" value="KsgA/Erm"/>
</dbReference>
<dbReference type="Pfam" id="PF00398">
    <property type="entry name" value="RrnaAD"/>
    <property type="match status" value="1"/>
</dbReference>
<dbReference type="Gene3D" id="3.40.50.150">
    <property type="entry name" value="Vaccinia Virus protein VP39"/>
    <property type="match status" value="1"/>
</dbReference>
<reference evidence="14 15" key="1">
    <citation type="journal article" date="2016" name="Nat. Commun.">
        <title>Extremotolerant tardigrade genome and improved radiotolerance of human cultured cells by tardigrade-unique protein.</title>
        <authorList>
            <person name="Hashimoto T."/>
            <person name="Horikawa D.D."/>
            <person name="Saito Y."/>
            <person name="Kuwahara H."/>
            <person name="Kozuka-Hata H."/>
            <person name="Shin-I T."/>
            <person name="Minakuchi Y."/>
            <person name="Ohishi K."/>
            <person name="Motoyama A."/>
            <person name="Aizu T."/>
            <person name="Enomoto A."/>
            <person name="Kondo K."/>
            <person name="Tanaka S."/>
            <person name="Hara Y."/>
            <person name="Koshikawa S."/>
            <person name="Sagara H."/>
            <person name="Miura T."/>
            <person name="Yokobori S."/>
            <person name="Miyagawa K."/>
            <person name="Suzuki Y."/>
            <person name="Kubo T."/>
            <person name="Oyama M."/>
            <person name="Kohara Y."/>
            <person name="Fujiyama A."/>
            <person name="Arakawa K."/>
            <person name="Katayama T."/>
            <person name="Toyoda A."/>
            <person name="Kunieda T."/>
        </authorList>
    </citation>
    <scope>NUCLEOTIDE SEQUENCE [LARGE SCALE GENOMIC DNA]</scope>
    <source>
        <strain evidence="14 15">YOKOZUNA-1</strain>
    </source>
</reference>
<keyword evidence="10" id="KW-0804">Transcription</keyword>
<keyword evidence="4 11" id="KW-0808">Transferase</keyword>
<keyword evidence="9" id="KW-0496">Mitochondrion</keyword>
<dbReference type="OrthoDB" id="9895503at2759"/>
<protein>
    <recommendedName>
        <fullName evidence="12">rRNA adenine N(6)-methyltransferase</fullName>
        <ecNumber evidence="12">2.1.1.-</ecNumber>
    </recommendedName>
</protein>
<dbReference type="STRING" id="947166.A0A1D1UFZ2"/>
<dbReference type="GO" id="GO:0005759">
    <property type="term" value="C:mitochondrial matrix"/>
    <property type="evidence" value="ECO:0007669"/>
    <property type="project" value="TreeGrafter"/>
</dbReference>
<dbReference type="GO" id="GO:0003723">
    <property type="term" value="F:RNA binding"/>
    <property type="evidence" value="ECO:0007669"/>
    <property type="project" value="UniProtKB-UniRule"/>
</dbReference>
<dbReference type="EMBL" id="BDGG01000001">
    <property type="protein sequence ID" value="GAU87295.1"/>
    <property type="molecule type" value="Genomic_DNA"/>
</dbReference>
<sequence length="492" mass="54756">MLKTFIQSVTRQSGRFIKLGSPPLAVCPRCGSQSLSASTKSAAPKKSKAKSPGQIAAARKKKEAEYKVEIDSRISELDFPLGDYNLQISGRNPYLTTSGAPKKLFTSTRNFPGEMYIGNHEFANRVASLMSFSPSKPPLIVEGNPGMGLLTYAMLEKGAKKIRAFEGRAIFVYRLQAMQKHYGYDRLELVCPYNVFDYFKKSTKKLDLQIIAAMAKAEESAPTDASADSPDFSPSTAPNKVGFSLEERLDLMLNPSKGEPQEWSDPVPALKFVGVVPQRCESVFLRRLLDNVAKRKGFCSLGRAEFFLLVSPRTYTMLTTQPGPKTNLQVFRWMSIAAQTFFDITALDTAPRSSLLPPVPKSKVEEASTQWTLVRLTAKPDLPDLIDWTLLPEFIFFLKQAMTARLKPVVQWLEGWIPGYGKKYLDQGNNMYIRTGDLTAHQWTELFRDIVTSGDYASSNLKIAFGTSGQSLDVLDADEDELEDDKIVSSMG</sequence>
<evidence type="ECO:0000256" key="10">
    <source>
        <dbReference type="ARBA" id="ARBA00023163"/>
    </source>
</evidence>
<evidence type="ECO:0000256" key="6">
    <source>
        <dbReference type="ARBA" id="ARBA00022884"/>
    </source>
</evidence>
<comment type="caution">
    <text evidence="11">Lacks conserved residue(s) required for the propagation of feature annotation.</text>
</comment>
<dbReference type="AlphaFoldDB" id="A0A1D1UFZ2"/>
<dbReference type="GO" id="GO:0006391">
    <property type="term" value="P:transcription initiation at mitochondrial promoter"/>
    <property type="evidence" value="ECO:0007669"/>
    <property type="project" value="TreeGrafter"/>
</dbReference>
<evidence type="ECO:0000256" key="7">
    <source>
        <dbReference type="ARBA" id="ARBA00022946"/>
    </source>
</evidence>
<evidence type="ECO:0000256" key="9">
    <source>
        <dbReference type="ARBA" id="ARBA00023128"/>
    </source>
</evidence>
<evidence type="ECO:0000256" key="5">
    <source>
        <dbReference type="ARBA" id="ARBA00022691"/>
    </source>
</evidence>
<dbReference type="PROSITE" id="PS51689">
    <property type="entry name" value="SAM_RNA_A_N6_MT"/>
    <property type="match status" value="1"/>
</dbReference>
<evidence type="ECO:0000256" key="4">
    <source>
        <dbReference type="ARBA" id="ARBA00022679"/>
    </source>
</evidence>
<evidence type="ECO:0000256" key="11">
    <source>
        <dbReference type="PROSITE-ProRule" id="PRU01026"/>
    </source>
</evidence>
<dbReference type="SUPFAM" id="SSF53335">
    <property type="entry name" value="S-adenosyl-L-methionine-dependent methyltransferases"/>
    <property type="match status" value="1"/>
</dbReference>
<keyword evidence="7" id="KW-0809">Transit peptide</keyword>
<gene>
    <name evidence="14" type="primary">RvY_00173-1</name>
    <name evidence="14" type="synonym">RvY_00173.1</name>
    <name evidence="14" type="ORF">RvY_00173</name>
</gene>
<dbReference type="EC" id="2.1.1.-" evidence="12"/>
<comment type="similarity">
    <text evidence="11 12">Belongs to the class I-like SAM-binding methyltransferase superfamily. rRNA adenine N(6)-methyltransferase family.</text>
</comment>